<feature type="compositionally biased region" description="Polar residues" evidence="6">
    <location>
        <begin position="535"/>
        <end position="545"/>
    </location>
</feature>
<evidence type="ECO:0000256" key="6">
    <source>
        <dbReference type="SAM" id="MobiDB-lite"/>
    </source>
</evidence>
<dbReference type="InterPro" id="IPR013783">
    <property type="entry name" value="Ig-like_fold"/>
</dbReference>
<feature type="domain" description="Ig-like" evidence="7">
    <location>
        <begin position="22"/>
        <end position="109"/>
    </location>
</feature>
<dbReference type="EMBL" id="JH817161">
    <property type="protein sequence ID" value="EKC35452.1"/>
    <property type="molecule type" value="Genomic_DNA"/>
</dbReference>
<keyword evidence="4" id="KW-0325">Glycoprotein</keyword>
<dbReference type="GO" id="GO:0098609">
    <property type="term" value="P:cell-cell adhesion"/>
    <property type="evidence" value="ECO:0007669"/>
    <property type="project" value="TreeGrafter"/>
</dbReference>
<feature type="domain" description="Ig-like" evidence="7">
    <location>
        <begin position="114"/>
        <end position="200"/>
    </location>
</feature>
<dbReference type="HOGENOM" id="CLU_474315_0_0_1"/>
<evidence type="ECO:0000256" key="5">
    <source>
        <dbReference type="ARBA" id="ARBA00023319"/>
    </source>
</evidence>
<dbReference type="PANTHER" id="PTHR11640:SF31">
    <property type="entry name" value="IRREGULAR CHIASM C-ROUGHEST PROTEIN-RELATED"/>
    <property type="match status" value="1"/>
</dbReference>
<evidence type="ECO:0000313" key="8">
    <source>
        <dbReference type="EMBL" id="EKC35452.1"/>
    </source>
</evidence>
<dbReference type="InterPro" id="IPR036179">
    <property type="entry name" value="Ig-like_dom_sf"/>
</dbReference>
<protein>
    <submittedName>
        <fullName evidence="8">Hemicentin-1</fullName>
    </submittedName>
</protein>
<dbReference type="GO" id="GO:0005911">
    <property type="term" value="C:cell-cell junction"/>
    <property type="evidence" value="ECO:0007669"/>
    <property type="project" value="TreeGrafter"/>
</dbReference>
<gene>
    <name evidence="8" type="ORF">CGI_10022583</name>
</gene>
<dbReference type="PANTHER" id="PTHR11640">
    <property type="entry name" value="NEPHRIN"/>
    <property type="match status" value="1"/>
</dbReference>
<sequence length="575" mass="64457">MLNLVHEFQMLEEVKVFGADGPKAASVLRNYQTISGDIIEKEDTSMTIPLNCSSGCNPPCEVAWYKDGQLESRGNPVIKITRDRRMSGVYQCEASGVEGKVKSAQVHLTIQYPPGDVTITPGDDTFYTKVRGKPLHDITCEADCLPECSYRWYREGYPYRHTKGNSLFTTRSYNYRSSSIFRCHASNVIEPFTKYSRRITVKVKDKPVITSTKNQTTITAPDLLDLTFSVDGSPSSNVTIFHETKTLTFLPHVTGQLSFNVSIESCLDQGEYRVEAVNDVGFGSPIVVRHSNVAHKEFRVGDLLHLTVTFMANPTAEVQWSFVPWNQNTSLEMAKTKVTPGQPRRCPMCTFVAKTGEEYRNHVLECAMRTFNCTYCSYSSNKEINVKRHEKRSHPGLLGEPIKLDSKSADRPMEATVKKQSAPQEPVSDSEDWLKQDYGDVIGEVSASDQSDSSSSSDDDSEEPKEKPESKKTVVAGDKASETLLEGRIIRKQTVPTKPHTPKLKNPIAVASSKPECTRQDASVPGNKRKVETADASTQTEASQRIVTTKRTKRFRQNEMDIEEIEEERFVLFDT</sequence>
<evidence type="ECO:0000256" key="2">
    <source>
        <dbReference type="ARBA" id="ARBA00023136"/>
    </source>
</evidence>
<organism evidence="8">
    <name type="scientific">Magallana gigas</name>
    <name type="common">Pacific oyster</name>
    <name type="synonym">Crassostrea gigas</name>
    <dbReference type="NCBI Taxonomy" id="29159"/>
    <lineage>
        <taxon>Eukaryota</taxon>
        <taxon>Metazoa</taxon>
        <taxon>Spiralia</taxon>
        <taxon>Lophotrochozoa</taxon>
        <taxon>Mollusca</taxon>
        <taxon>Bivalvia</taxon>
        <taxon>Autobranchia</taxon>
        <taxon>Pteriomorphia</taxon>
        <taxon>Ostreida</taxon>
        <taxon>Ostreoidea</taxon>
        <taxon>Ostreidae</taxon>
        <taxon>Magallana</taxon>
    </lineage>
</organism>
<dbReference type="InParanoid" id="K1QEW6"/>
<dbReference type="Gene3D" id="2.60.40.10">
    <property type="entry name" value="Immunoglobulins"/>
    <property type="match status" value="2"/>
</dbReference>
<proteinExistence type="predicted"/>
<evidence type="ECO:0000256" key="1">
    <source>
        <dbReference type="ARBA" id="ARBA00004479"/>
    </source>
</evidence>
<evidence type="ECO:0000256" key="4">
    <source>
        <dbReference type="ARBA" id="ARBA00023180"/>
    </source>
</evidence>
<accession>K1QEW6</accession>
<keyword evidence="2" id="KW-0472">Membrane</keyword>
<dbReference type="Gene3D" id="3.30.160.60">
    <property type="entry name" value="Classic Zinc Finger"/>
    <property type="match status" value="1"/>
</dbReference>
<dbReference type="GO" id="GO:0005886">
    <property type="term" value="C:plasma membrane"/>
    <property type="evidence" value="ECO:0007669"/>
    <property type="project" value="TreeGrafter"/>
</dbReference>
<reference evidence="8" key="1">
    <citation type="journal article" date="2012" name="Nature">
        <title>The oyster genome reveals stress adaptation and complexity of shell formation.</title>
        <authorList>
            <person name="Zhang G."/>
            <person name="Fang X."/>
            <person name="Guo X."/>
            <person name="Li L."/>
            <person name="Luo R."/>
            <person name="Xu F."/>
            <person name="Yang P."/>
            <person name="Zhang L."/>
            <person name="Wang X."/>
            <person name="Qi H."/>
            <person name="Xiong Z."/>
            <person name="Que H."/>
            <person name="Xie Y."/>
            <person name="Holland P.W."/>
            <person name="Paps J."/>
            <person name="Zhu Y."/>
            <person name="Wu F."/>
            <person name="Chen Y."/>
            <person name="Wang J."/>
            <person name="Peng C."/>
            <person name="Meng J."/>
            <person name="Yang L."/>
            <person name="Liu J."/>
            <person name="Wen B."/>
            <person name="Zhang N."/>
            <person name="Huang Z."/>
            <person name="Zhu Q."/>
            <person name="Feng Y."/>
            <person name="Mount A."/>
            <person name="Hedgecock D."/>
            <person name="Xu Z."/>
            <person name="Liu Y."/>
            <person name="Domazet-Loso T."/>
            <person name="Du Y."/>
            <person name="Sun X."/>
            <person name="Zhang S."/>
            <person name="Liu B."/>
            <person name="Cheng P."/>
            <person name="Jiang X."/>
            <person name="Li J."/>
            <person name="Fan D."/>
            <person name="Wang W."/>
            <person name="Fu W."/>
            <person name="Wang T."/>
            <person name="Wang B."/>
            <person name="Zhang J."/>
            <person name="Peng Z."/>
            <person name="Li Y."/>
            <person name="Li N."/>
            <person name="Wang J."/>
            <person name="Chen M."/>
            <person name="He Y."/>
            <person name="Tan F."/>
            <person name="Song X."/>
            <person name="Zheng Q."/>
            <person name="Huang R."/>
            <person name="Yang H."/>
            <person name="Du X."/>
            <person name="Chen L."/>
            <person name="Yang M."/>
            <person name="Gaffney P.M."/>
            <person name="Wang S."/>
            <person name="Luo L."/>
            <person name="She Z."/>
            <person name="Ming Y."/>
            <person name="Huang W."/>
            <person name="Zhang S."/>
            <person name="Huang B."/>
            <person name="Zhang Y."/>
            <person name="Qu T."/>
            <person name="Ni P."/>
            <person name="Miao G."/>
            <person name="Wang J."/>
            <person name="Wang Q."/>
            <person name="Steinberg C.E."/>
            <person name="Wang H."/>
            <person name="Li N."/>
            <person name="Qian L."/>
            <person name="Zhang G."/>
            <person name="Li Y."/>
            <person name="Yang H."/>
            <person name="Liu X."/>
            <person name="Wang J."/>
            <person name="Yin Y."/>
            <person name="Wang J."/>
        </authorList>
    </citation>
    <scope>NUCLEOTIDE SEQUENCE [LARGE SCALE GENOMIC DNA]</scope>
    <source>
        <strain evidence="8">05x7-T-G4-1.051#20</strain>
    </source>
</reference>
<evidence type="ECO:0000256" key="3">
    <source>
        <dbReference type="ARBA" id="ARBA00023157"/>
    </source>
</evidence>
<dbReference type="PROSITE" id="PS50835">
    <property type="entry name" value="IG_LIKE"/>
    <property type="match status" value="2"/>
</dbReference>
<feature type="compositionally biased region" description="Basic and acidic residues" evidence="6">
    <location>
        <begin position="402"/>
        <end position="417"/>
    </location>
</feature>
<keyword evidence="3" id="KW-1015">Disulfide bond</keyword>
<dbReference type="GO" id="GO:0050839">
    <property type="term" value="F:cell adhesion molecule binding"/>
    <property type="evidence" value="ECO:0007669"/>
    <property type="project" value="TreeGrafter"/>
</dbReference>
<evidence type="ECO:0000259" key="7">
    <source>
        <dbReference type="PROSITE" id="PS50835"/>
    </source>
</evidence>
<dbReference type="AlphaFoldDB" id="K1QEW6"/>
<comment type="subcellular location">
    <subcellularLocation>
        <location evidence="1">Membrane</location>
        <topology evidence="1">Single-pass type I membrane protein</topology>
    </subcellularLocation>
</comment>
<dbReference type="SUPFAM" id="SSF48726">
    <property type="entry name" value="Immunoglobulin"/>
    <property type="match status" value="2"/>
</dbReference>
<keyword evidence="5" id="KW-0393">Immunoglobulin domain</keyword>
<name>K1QEW6_MAGGI</name>
<dbReference type="InterPro" id="IPR007110">
    <property type="entry name" value="Ig-like_dom"/>
</dbReference>
<feature type="region of interest" description="Disordered" evidence="6">
    <location>
        <begin position="445"/>
        <end position="545"/>
    </location>
</feature>
<feature type="region of interest" description="Disordered" evidence="6">
    <location>
        <begin position="388"/>
        <end position="432"/>
    </location>
</feature>
<dbReference type="InterPro" id="IPR051275">
    <property type="entry name" value="Cell_adhesion_signaling"/>
</dbReference>